<dbReference type="EMBL" id="JAAGAX010000010">
    <property type="protein sequence ID" value="KAF2301311.1"/>
    <property type="molecule type" value="Genomic_DNA"/>
</dbReference>
<dbReference type="Gene3D" id="1.10.510.10">
    <property type="entry name" value="Transferase(Phosphotransferase) domain 1"/>
    <property type="match status" value="1"/>
</dbReference>
<sequence length="131" mass="14556">MGGPIFLPENDTLGRSWVSDQVFLVKRNVAINISKINSVKYMDGGATPDIAPPTVYGPEIDQSHLSTAVKGTFGYLVPEYFERQQLTEKSYVYSFGIVLFQVLCARPVADPTCPEGMNLVDWVMELKKNGH</sequence>
<name>A0A6A6LIN0_HEVBR</name>
<evidence type="ECO:0000259" key="4">
    <source>
        <dbReference type="PROSITE" id="PS50011"/>
    </source>
</evidence>
<evidence type="ECO:0000256" key="1">
    <source>
        <dbReference type="ARBA" id="ARBA00022527"/>
    </source>
</evidence>
<feature type="domain" description="Protein kinase" evidence="4">
    <location>
        <begin position="1"/>
        <end position="131"/>
    </location>
</feature>
<evidence type="ECO:0000256" key="3">
    <source>
        <dbReference type="ARBA" id="ARBA00022840"/>
    </source>
</evidence>
<proteinExistence type="predicted"/>
<reference evidence="5 6" key="1">
    <citation type="journal article" date="2020" name="Mol. Plant">
        <title>The Chromosome-Based Rubber Tree Genome Provides New Insights into Spurge Genome Evolution and Rubber Biosynthesis.</title>
        <authorList>
            <person name="Liu J."/>
            <person name="Shi C."/>
            <person name="Shi C.C."/>
            <person name="Li W."/>
            <person name="Zhang Q.J."/>
            <person name="Zhang Y."/>
            <person name="Li K."/>
            <person name="Lu H.F."/>
            <person name="Shi C."/>
            <person name="Zhu S.T."/>
            <person name="Xiao Z.Y."/>
            <person name="Nan H."/>
            <person name="Yue Y."/>
            <person name="Zhu X.G."/>
            <person name="Wu Y."/>
            <person name="Hong X.N."/>
            <person name="Fan G.Y."/>
            <person name="Tong Y."/>
            <person name="Zhang D."/>
            <person name="Mao C.L."/>
            <person name="Liu Y.L."/>
            <person name="Hao S.J."/>
            <person name="Liu W.Q."/>
            <person name="Lv M.Q."/>
            <person name="Zhang H.B."/>
            <person name="Liu Y."/>
            <person name="Hu-Tang G.R."/>
            <person name="Wang J.P."/>
            <person name="Wang J.H."/>
            <person name="Sun Y.H."/>
            <person name="Ni S.B."/>
            <person name="Chen W.B."/>
            <person name="Zhang X.C."/>
            <person name="Jiao Y.N."/>
            <person name="Eichler E.E."/>
            <person name="Li G.H."/>
            <person name="Liu X."/>
            <person name="Gao L.Z."/>
        </authorList>
    </citation>
    <scope>NUCLEOTIDE SEQUENCE [LARGE SCALE GENOMIC DNA]</scope>
    <source>
        <strain evidence="6">cv. GT1</strain>
        <tissue evidence="5">Leaf</tissue>
    </source>
</reference>
<dbReference type="PANTHER" id="PTHR47989:SF62">
    <property type="entry name" value="OS05G0423500 PROTEIN"/>
    <property type="match status" value="1"/>
</dbReference>
<accession>A0A6A6LIN0</accession>
<dbReference type="InterPro" id="IPR000719">
    <property type="entry name" value="Prot_kinase_dom"/>
</dbReference>
<dbReference type="GO" id="GO:0005524">
    <property type="term" value="F:ATP binding"/>
    <property type="evidence" value="ECO:0007669"/>
    <property type="project" value="UniProtKB-KW"/>
</dbReference>
<dbReference type="Proteomes" id="UP000467840">
    <property type="component" value="Chromosome 4"/>
</dbReference>
<evidence type="ECO:0000313" key="5">
    <source>
        <dbReference type="EMBL" id="KAF2301311.1"/>
    </source>
</evidence>
<protein>
    <recommendedName>
        <fullName evidence="4">Protein kinase domain-containing protein</fullName>
    </recommendedName>
</protein>
<dbReference type="InterPro" id="IPR011009">
    <property type="entry name" value="Kinase-like_dom_sf"/>
</dbReference>
<comment type="caution">
    <text evidence="5">The sequence shown here is derived from an EMBL/GenBank/DDBJ whole genome shotgun (WGS) entry which is preliminary data.</text>
</comment>
<evidence type="ECO:0000256" key="2">
    <source>
        <dbReference type="ARBA" id="ARBA00022741"/>
    </source>
</evidence>
<keyword evidence="1" id="KW-0808">Transferase</keyword>
<dbReference type="PANTHER" id="PTHR47989">
    <property type="entry name" value="OS01G0750732 PROTEIN"/>
    <property type="match status" value="1"/>
</dbReference>
<keyword evidence="2" id="KW-0547">Nucleotide-binding</keyword>
<keyword evidence="1" id="KW-0723">Serine/threonine-protein kinase</keyword>
<dbReference type="GO" id="GO:0004674">
    <property type="term" value="F:protein serine/threonine kinase activity"/>
    <property type="evidence" value="ECO:0007669"/>
    <property type="project" value="UniProtKB-KW"/>
</dbReference>
<evidence type="ECO:0000313" key="6">
    <source>
        <dbReference type="Proteomes" id="UP000467840"/>
    </source>
</evidence>
<keyword evidence="6" id="KW-1185">Reference proteome</keyword>
<organism evidence="5 6">
    <name type="scientific">Hevea brasiliensis</name>
    <name type="common">Para rubber tree</name>
    <name type="synonym">Siphonia brasiliensis</name>
    <dbReference type="NCBI Taxonomy" id="3981"/>
    <lineage>
        <taxon>Eukaryota</taxon>
        <taxon>Viridiplantae</taxon>
        <taxon>Streptophyta</taxon>
        <taxon>Embryophyta</taxon>
        <taxon>Tracheophyta</taxon>
        <taxon>Spermatophyta</taxon>
        <taxon>Magnoliopsida</taxon>
        <taxon>eudicotyledons</taxon>
        <taxon>Gunneridae</taxon>
        <taxon>Pentapetalae</taxon>
        <taxon>rosids</taxon>
        <taxon>fabids</taxon>
        <taxon>Malpighiales</taxon>
        <taxon>Euphorbiaceae</taxon>
        <taxon>Crotonoideae</taxon>
        <taxon>Micrandreae</taxon>
        <taxon>Hevea</taxon>
    </lineage>
</organism>
<dbReference type="SUPFAM" id="SSF56112">
    <property type="entry name" value="Protein kinase-like (PK-like)"/>
    <property type="match status" value="1"/>
</dbReference>
<keyword evidence="1" id="KW-0418">Kinase</keyword>
<keyword evidence="3" id="KW-0067">ATP-binding</keyword>
<gene>
    <name evidence="5" type="ORF">GH714_022568</name>
</gene>
<dbReference type="PROSITE" id="PS50011">
    <property type="entry name" value="PROTEIN_KINASE_DOM"/>
    <property type="match status" value="1"/>
</dbReference>
<dbReference type="AlphaFoldDB" id="A0A6A6LIN0"/>